<dbReference type="KEGG" id="pgis:I6I06_20380"/>
<dbReference type="AlphaFoldDB" id="A0A7T4N8P1"/>
<dbReference type="EMBL" id="CP066076">
    <property type="protein sequence ID" value="QQC67311.1"/>
    <property type="molecule type" value="Genomic_DNA"/>
</dbReference>
<sequence length="375" mass="43074">MNKLRIGITIGLHHEAETLWNNGIKQNAAFLAEALRHCPQVAGVVLVNTTQVPITPALPWDQLRYPTLSFDAAKDSIDLLIELGGQIDGTQTAYLKQRGVRLVSYCCGFEYVHAMESVLFRKPMWGANLFVNQHYDDIWIIPQVDNISRSYFEVLRRQTGRVVPFVWSPMFLDERVKNMPHAGEYRSHEGAKRLSVMEPNINIVKFCLYPALIAELAYRRRPDSIAVLQVTNAEPIARDSLEFISLMNQLDIVRDHKAVFLGRHETPIFLAENTDIVVSHQLENPLNYFYLEVCWQGYALVHNAHLCADLGYYYHGNDVEEGARRLSEAIDMHDAHAAWYRERQRTEIARFLPEDRQLVATYGALLEDLMARPIR</sequence>
<evidence type="ECO:0000313" key="1">
    <source>
        <dbReference type="EMBL" id="QQC67311.1"/>
    </source>
</evidence>
<reference evidence="1 2" key="1">
    <citation type="submission" date="2020-12" db="EMBL/GenBank/DDBJ databases">
        <title>FDA dAtabase for Regulatory Grade micrObial Sequences (FDA-ARGOS): Supporting development and validation of Infectious Disease Dx tests.</title>
        <authorList>
            <person name="Nelson B."/>
            <person name="Plummer A."/>
            <person name="Tallon L."/>
            <person name="Sadzewicz L."/>
            <person name="Zhao X."/>
            <person name="Boylan J."/>
            <person name="Ott S."/>
            <person name="Bowen H."/>
            <person name="Vavikolanu K."/>
            <person name="Mehta A."/>
            <person name="Aluvathingal J."/>
            <person name="Nadendla S."/>
            <person name="Myers T."/>
            <person name="Yan Y."/>
            <person name="Sichtig H."/>
        </authorList>
    </citation>
    <scope>NUCLEOTIDE SEQUENCE [LARGE SCALE GENOMIC DNA]</scope>
    <source>
        <strain evidence="1 2">FDAARGOS_1049</strain>
    </source>
</reference>
<evidence type="ECO:0000313" key="2">
    <source>
        <dbReference type="Proteomes" id="UP000595610"/>
    </source>
</evidence>
<gene>
    <name evidence="1" type="ORF">I6I06_20380</name>
</gene>
<dbReference type="RefSeq" id="WP_042329512.1">
    <property type="nucleotide sequence ID" value="NZ_CP066076.1"/>
</dbReference>
<accession>A0A7T4N8P1</accession>
<protein>
    <submittedName>
        <fullName evidence="1">DUF2827 domain-containing protein</fullName>
    </submittedName>
</protein>
<organism evidence="1 2">
    <name type="scientific">Paraburkholderia ginsengisoli</name>
    <dbReference type="NCBI Taxonomy" id="311231"/>
    <lineage>
        <taxon>Bacteria</taxon>
        <taxon>Pseudomonadati</taxon>
        <taxon>Pseudomonadota</taxon>
        <taxon>Betaproteobacteria</taxon>
        <taxon>Burkholderiales</taxon>
        <taxon>Burkholderiaceae</taxon>
        <taxon>Paraburkholderia</taxon>
    </lineage>
</organism>
<dbReference type="Pfam" id="PF10933">
    <property type="entry name" value="DUF2827"/>
    <property type="match status" value="1"/>
</dbReference>
<dbReference type="InterPro" id="IPR021234">
    <property type="entry name" value="DUF2827"/>
</dbReference>
<name>A0A7T4N8P1_9BURK</name>
<proteinExistence type="predicted"/>
<keyword evidence="2" id="KW-1185">Reference proteome</keyword>
<dbReference type="Proteomes" id="UP000595610">
    <property type="component" value="Chromosome 2"/>
</dbReference>